<dbReference type="Gene3D" id="3.40.630.30">
    <property type="match status" value="1"/>
</dbReference>
<dbReference type="SUPFAM" id="SSF55729">
    <property type="entry name" value="Acyl-CoA N-acyltransferases (Nat)"/>
    <property type="match status" value="1"/>
</dbReference>
<dbReference type="InterPro" id="IPR016181">
    <property type="entry name" value="Acyl_CoA_acyltransferase"/>
</dbReference>
<dbReference type="Proteomes" id="UP001432060">
    <property type="component" value="Chromosome"/>
</dbReference>
<dbReference type="InterPro" id="IPR000182">
    <property type="entry name" value="GNAT_dom"/>
</dbReference>
<dbReference type="Pfam" id="PF13302">
    <property type="entry name" value="Acetyltransf_3"/>
    <property type="match status" value="1"/>
</dbReference>
<dbReference type="EMBL" id="CP109019">
    <property type="protein sequence ID" value="WUT80841.1"/>
    <property type="molecule type" value="Genomic_DNA"/>
</dbReference>
<dbReference type="PANTHER" id="PTHR43792">
    <property type="entry name" value="GNAT FAMILY, PUTATIVE (AFU_ORTHOLOGUE AFUA_3G00765)-RELATED-RELATED"/>
    <property type="match status" value="1"/>
</dbReference>
<evidence type="ECO:0000313" key="3">
    <source>
        <dbReference type="Proteomes" id="UP001432060"/>
    </source>
</evidence>
<feature type="domain" description="N-acetyltransferase" evidence="1">
    <location>
        <begin position="12"/>
        <end position="167"/>
    </location>
</feature>
<name>A0ABZ1XD88_9ACTN</name>
<gene>
    <name evidence="2" type="ORF">OG515_00900</name>
</gene>
<protein>
    <submittedName>
        <fullName evidence="2">GNAT family N-acetyltransferase</fullName>
    </submittedName>
</protein>
<reference evidence="2" key="1">
    <citation type="submission" date="2022-10" db="EMBL/GenBank/DDBJ databases">
        <title>The complete genomes of actinobacterial strains from the NBC collection.</title>
        <authorList>
            <person name="Joergensen T.S."/>
            <person name="Alvarez Arevalo M."/>
            <person name="Sterndorff E.B."/>
            <person name="Faurdal D."/>
            <person name="Vuksanovic O."/>
            <person name="Mourched A.-S."/>
            <person name="Charusanti P."/>
            <person name="Shaw S."/>
            <person name="Blin K."/>
            <person name="Weber T."/>
        </authorList>
    </citation>
    <scope>NUCLEOTIDE SEQUENCE</scope>
    <source>
        <strain evidence="2">NBC_00668</strain>
    </source>
</reference>
<dbReference type="RefSeq" id="WP_329394751.1">
    <property type="nucleotide sequence ID" value="NZ_CP109019.1"/>
</dbReference>
<dbReference type="InterPro" id="IPR051531">
    <property type="entry name" value="N-acetyltransferase"/>
</dbReference>
<evidence type="ECO:0000259" key="1">
    <source>
        <dbReference type="PROSITE" id="PS51186"/>
    </source>
</evidence>
<proteinExistence type="predicted"/>
<sequence>MYAPVRLSGQGLVLREWSDADLPAMVELFDEPEIARRSPLASPFDLAAATAYLNMIRRTRAAGERLHLAITTDGQRPLGEVLLNLSRGSMGYAVGAAYRGQHLAVRAVQIMTDCAHEDLGLERVVLQIEPHNGPSIAVAEAAGFRPATDEPEQVEGKGRCYTLLTWEHHKP</sequence>
<organism evidence="2 3">
    <name type="scientific">Streptomyces melanogenes</name>
    <dbReference type="NCBI Taxonomy" id="67326"/>
    <lineage>
        <taxon>Bacteria</taxon>
        <taxon>Bacillati</taxon>
        <taxon>Actinomycetota</taxon>
        <taxon>Actinomycetes</taxon>
        <taxon>Kitasatosporales</taxon>
        <taxon>Streptomycetaceae</taxon>
        <taxon>Streptomyces</taxon>
    </lineage>
</organism>
<dbReference type="PROSITE" id="PS51186">
    <property type="entry name" value="GNAT"/>
    <property type="match status" value="1"/>
</dbReference>
<evidence type="ECO:0000313" key="2">
    <source>
        <dbReference type="EMBL" id="WUT80841.1"/>
    </source>
</evidence>
<keyword evidence="3" id="KW-1185">Reference proteome</keyword>
<accession>A0ABZ1XD88</accession>